<gene>
    <name evidence="2" type="ORF">ColLi_12569</name>
</gene>
<comment type="caution">
    <text evidence="2">The sequence shown here is derived from an EMBL/GenBank/DDBJ whole genome shotgun (WGS) entry which is preliminary data.</text>
</comment>
<dbReference type="EMBL" id="BPPX01000044">
    <property type="protein sequence ID" value="GJC89731.1"/>
    <property type="molecule type" value="Genomic_DNA"/>
</dbReference>
<name>A0AA37GYM0_9PEZI</name>
<evidence type="ECO:0000313" key="2">
    <source>
        <dbReference type="EMBL" id="GJC89731.1"/>
    </source>
</evidence>
<keyword evidence="3" id="KW-1185">Reference proteome</keyword>
<dbReference type="AlphaFoldDB" id="A0AA37GYM0"/>
<reference evidence="2 3" key="1">
    <citation type="submission" date="2021-07" db="EMBL/GenBank/DDBJ databases">
        <title>Genome data of Colletotrichum spaethianum.</title>
        <authorList>
            <person name="Utami Y.D."/>
            <person name="Hiruma K."/>
        </authorList>
    </citation>
    <scope>NUCLEOTIDE SEQUENCE [LARGE SCALE GENOMIC DNA]</scope>
    <source>
        <strain evidence="2 3">MAFF 242679</strain>
    </source>
</reference>
<feature type="region of interest" description="Disordered" evidence="1">
    <location>
        <begin position="1"/>
        <end position="52"/>
    </location>
</feature>
<organism evidence="2 3">
    <name type="scientific">Colletotrichum liriopes</name>
    <dbReference type="NCBI Taxonomy" id="708192"/>
    <lineage>
        <taxon>Eukaryota</taxon>
        <taxon>Fungi</taxon>
        <taxon>Dikarya</taxon>
        <taxon>Ascomycota</taxon>
        <taxon>Pezizomycotina</taxon>
        <taxon>Sordariomycetes</taxon>
        <taxon>Hypocreomycetidae</taxon>
        <taxon>Glomerellales</taxon>
        <taxon>Glomerellaceae</taxon>
        <taxon>Colletotrichum</taxon>
        <taxon>Colletotrichum spaethianum species complex</taxon>
    </lineage>
</organism>
<protein>
    <submittedName>
        <fullName evidence="2">Uncharacterized protein</fullName>
    </submittedName>
</protein>
<accession>A0AA37GYM0</accession>
<sequence length="144" mass="15604">MQESPSGLRAQQRRGLQEDNPDAGRPHDVGRERSIGNIRTFRRQSPGPGKADWAIGNGGFSLLPPAVCSGGLERRCGSSAEGSVRGVYKGSWFVRLLLSQLPPALASASSGVVVSSRRRLDFGPVINWSPYEKIFILAFANVPW</sequence>
<dbReference type="Proteomes" id="UP001055172">
    <property type="component" value="Unassembled WGS sequence"/>
</dbReference>
<proteinExistence type="predicted"/>
<evidence type="ECO:0000313" key="3">
    <source>
        <dbReference type="Proteomes" id="UP001055172"/>
    </source>
</evidence>
<evidence type="ECO:0000256" key="1">
    <source>
        <dbReference type="SAM" id="MobiDB-lite"/>
    </source>
</evidence>
<feature type="compositionally biased region" description="Basic and acidic residues" evidence="1">
    <location>
        <begin position="22"/>
        <end position="34"/>
    </location>
</feature>